<proteinExistence type="predicted"/>
<dbReference type="AlphaFoldDB" id="V8C783"/>
<accession>V8C783</accession>
<evidence type="ECO:0000259" key="2">
    <source>
        <dbReference type="Pfam" id="PF02591"/>
    </source>
</evidence>
<evidence type="ECO:0000313" key="3">
    <source>
        <dbReference type="EMBL" id="ETD22917.1"/>
    </source>
</evidence>
<feature type="coiled-coil region" evidence="1">
    <location>
        <begin position="97"/>
        <end position="131"/>
    </location>
</feature>
<protein>
    <recommendedName>
        <fullName evidence="2">C4-type zinc ribbon domain-containing protein</fullName>
    </recommendedName>
</protein>
<dbReference type="Pfam" id="PF02591">
    <property type="entry name" value="Zn_ribbon_9"/>
    <property type="match status" value="1"/>
</dbReference>
<dbReference type="InterPro" id="IPR003743">
    <property type="entry name" value="Zf-RING_7"/>
</dbReference>
<dbReference type="STRING" id="1357400.HMPREF2086_01718"/>
<organism evidence="3 4">
    <name type="scientific">Helicobacter macacae MIT 99-5501</name>
    <dbReference type="NCBI Taxonomy" id="1357400"/>
    <lineage>
        <taxon>Bacteria</taxon>
        <taxon>Pseudomonadati</taxon>
        <taxon>Campylobacterota</taxon>
        <taxon>Epsilonproteobacteria</taxon>
        <taxon>Campylobacterales</taxon>
        <taxon>Helicobacteraceae</taxon>
        <taxon>Helicobacter</taxon>
    </lineage>
</organism>
<dbReference type="EMBL" id="AZJI01000007">
    <property type="protein sequence ID" value="ETD22917.1"/>
    <property type="molecule type" value="Genomic_DNA"/>
</dbReference>
<evidence type="ECO:0000256" key="1">
    <source>
        <dbReference type="SAM" id="Coils"/>
    </source>
</evidence>
<dbReference type="RefSeq" id="WP_023928492.1">
    <property type="nucleotide sequence ID" value="NZ_KI669455.1"/>
</dbReference>
<keyword evidence="4" id="KW-1185">Reference proteome</keyword>
<gene>
    <name evidence="3" type="ORF">HMPREF2086_01718</name>
</gene>
<dbReference type="eggNOG" id="COG1579">
    <property type="taxonomic scope" value="Bacteria"/>
</dbReference>
<feature type="domain" description="C4-type zinc ribbon" evidence="2">
    <location>
        <begin position="198"/>
        <end position="230"/>
    </location>
</feature>
<sequence>MNKNLTQLIAIAQIDKEADALDPVMQDKQSVLDKLLAQKAKQEARLRALDEMQEEARLTIARNEGIIQANSQKIEDIQQRLIEPRSDREARTLSIEEDLAKEQIRHSNNEITRLNKELESRDAQISEINSEIETLKTSIQTTKEICEKEISQIKAQQQEIFKKKEVFIAAIDNKVITFYEKIRRWAKNTSVVPVKKQACGGCFIRLNDKLYSDILQSSEIISCPHCGRILYITQDSALEPTEPKEKKSKGTKKEKEA</sequence>
<evidence type="ECO:0000313" key="4">
    <source>
        <dbReference type="Proteomes" id="UP000018731"/>
    </source>
</evidence>
<dbReference type="PANTHER" id="PTHR39082">
    <property type="entry name" value="PHOSPHOLIPASE C-BETA-2-RELATED"/>
    <property type="match status" value="1"/>
</dbReference>
<dbReference type="PATRIC" id="fig|1357400.3.peg.2301"/>
<feature type="coiled-coil region" evidence="1">
    <location>
        <begin position="25"/>
        <end position="52"/>
    </location>
</feature>
<reference evidence="3 4" key="1">
    <citation type="journal article" date="2014" name="Genome Announc.">
        <title>Draft genome sequences of six enterohepatic helicobacter species isolated from humans and one from rhesus macaques.</title>
        <authorList>
            <person name="Shen Z."/>
            <person name="Sheh A."/>
            <person name="Young S.K."/>
            <person name="Abouelliel A."/>
            <person name="Ward D.V."/>
            <person name="Earl A.M."/>
            <person name="Fox J.G."/>
        </authorList>
    </citation>
    <scope>NUCLEOTIDE SEQUENCE [LARGE SCALE GENOMIC DNA]</scope>
    <source>
        <strain evidence="3 4">MIT 99-5501</strain>
    </source>
</reference>
<dbReference type="PANTHER" id="PTHR39082:SF1">
    <property type="entry name" value="SCAVENGER RECEPTOR CLASS A MEMBER 3"/>
    <property type="match status" value="1"/>
</dbReference>
<keyword evidence="1" id="KW-0175">Coiled coil</keyword>
<dbReference type="HOGENOM" id="CLU_073076_2_2_7"/>
<dbReference type="Gene3D" id="1.10.287.1490">
    <property type="match status" value="1"/>
</dbReference>
<dbReference type="Proteomes" id="UP000018731">
    <property type="component" value="Unassembled WGS sequence"/>
</dbReference>
<dbReference type="OrthoDB" id="9795058at2"/>
<dbReference type="InterPro" id="IPR052376">
    <property type="entry name" value="Oxidative_Scav/Glycosyltrans"/>
</dbReference>
<name>V8C783_9HELI</name>
<comment type="caution">
    <text evidence="3">The sequence shown here is derived from an EMBL/GenBank/DDBJ whole genome shotgun (WGS) entry which is preliminary data.</text>
</comment>